<keyword evidence="3" id="KW-1185">Reference proteome</keyword>
<accession>A0AAV3S7V8</accession>
<evidence type="ECO:0008006" key="4">
    <source>
        <dbReference type="Google" id="ProtNLM"/>
    </source>
</evidence>
<feature type="compositionally biased region" description="Basic and acidic residues" evidence="1">
    <location>
        <begin position="134"/>
        <end position="146"/>
    </location>
</feature>
<feature type="region of interest" description="Disordered" evidence="1">
    <location>
        <begin position="104"/>
        <end position="146"/>
    </location>
</feature>
<organism evidence="2 3">
    <name type="scientific">Halarchaeum salinum</name>
    <dbReference type="NCBI Taxonomy" id="489912"/>
    <lineage>
        <taxon>Archaea</taxon>
        <taxon>Methanobacteriati</taxon>
        <taxon>Methanobacteriota</taxon>
        <taxon>Stenosarchaea group</taxon>
        <taxon>Halobacteria</taxon>
        <taxon>Halobacteriales</taxon>
        <taxon>Halobacteriaceae</taxon>
    </lineage>
</organism>
<evidence type="ECO:0000313" key="2">
    <source>
        <dbReference type="EMBL" id="GAA0305574.1"/>
    </source>
</evidence>
<sequence length="146" mass="16084">MNADYLRRLDFGSVQGDSESWERARLGDDAILLQTAESEFVVNLADGASSHVCEIEERADGYWGRCDCDAFSYGHHECAHLCALRKADFIGAIDVEGERITIPTTGTADERRARADGGRRDDRVDDVENPGAGHDGRVFGRPEGRL</sequence>
<name>A0AAV3S7V8_9EURY</name>
<protein>
    <recommendedName>
        <fullName evidence="4">SWIM-type domain-containing protein</fullName>
    </recommendedName>
</protein>
<dbReference type="AlphaFoldDB" id="A0AAV3S7V8"/>
<evidence type="ECO:0000313" key="3">
    <source>
        <dbReference type="Proteomes" id="UP001500837"/>
    </source>
</evidence>
<feature type="compositionally biased region" description="Basic and acidic residues" evidence="1">
    <location>
        <begin position="108"/>
        <end position="123"/>
    </location>
</feature>
<comment type="caution">
    <text evidence="2">The sequence shown here is derived from an EMBL/GenBank/DDBJ whole genome shotgun (WGS) entry which is preliminary data.</text>
</comment>
<evidence type="ECO:0000256" key="1">
    <source>
        <dbReference type="SAM" id="MobiDB-lite"/>
    </source>
</evidence>
<dbReference type="EMBL" id="BAAABL010000058">
    <property type="protein sequence ID" value="GAA0305574.1"/>
    <property type="molecule type" value="Genomic_DNA"/>
</dbReference>
<dbReference type="Proteomes" id="UP001500837">
    <property type="component" value="Unassembled WGS sequence"/>
</dbReference>
<dbReference type="RefSeq" id="WP_211313563.1">
    <property type="nucleotide sequence ID" value="NZ_BAAABL010000058.1"/>
</dbReference>
<reference evidence="2 3" key="1">
    <citation type="journal article" date="2019" name="Int. J. Syst. Evol. Microbiol.">
        <title>The Global Catalogue of Microorganisms (GCM) 10K type strain sequencing project: providing services to taxonomists for standard genome sequencing and annotation.</title>
        <authorList>
            <consortium name="The Broad Institute Genomics Platform"/>
            <consortium name="The Broad Institute Genome Sequencing Center for Infectious Disease"/>
            <person name="Wu L."/>
            <person name="Ma J."/>
        </authorList>
    </citation>
    <scope>NUCLEOTIDE SEQUENCE [LARGE SCALE GENOMIC DNA]</scope>
    <source>
        <strain evidence="2 3">JCM 16330</strain>
    </source>
</reference>
<proteinExistence type="predicted"/>
<gene>
    <name evidence="2" type="ORF">GCM10009066_19310</name>
</gene>